<dbReference type="InterPro" id="IPR012337">
    <property type="entry name" value="RNaseH-like_sf"/>
</dbReference>
<dbReference type="EMBL" id="LSRX01000194">
    <property type="protein sequence ID" value="OLQ05135.1"/>
    <property type="molecule type" value="Genomic_DNA"/>
</dbReference>
<dbReference type="Gene3D" id="3.30.420.10">
    <property type="entry name" value="Ribonuclease H-like superfamily/Ribonuclease H"/>
    <property type="match status" value="1"/>
</dbReference>
<dbReference type="GO" id="GO:0003676">
    <property type="term" value="F:nucleic acid binding"/>
    <property type="evidence" value="ECO:0007669"/>
    <property type="project" value="InterPro"/>
</dbReference>
<evidence type="ECO:0000256" key="1">
    <source>
        <dbReference type="SAM" id="MobiDB-lite"/>
    </source>
</evidence>
<evidence type="ECO:0000313" key="3">
    <source>
        <dbReference type="Proteomes" id="UP000186817"/>
    </source>
</evidence>
<dbReference type="SUPFAM" id="SSF53098">
    <property type="entry name" value="Ribonuclease H-like"/>
    <property type="match status" value="1"/>
</dbReference>
<gene>
    <name evidence="2" type="ORF">AK812_SmicGene11715</name>
</gene>
<reference evidence="2 3" key="1">
    <citation type="submission" date="2016-02" db="EMBL/GenBank/DDBJ databases">
        <title>Genome analysis of coral dinoflagellate symbionts highlights evolutionary adaptations to a symbiotic lifestyle.</title>
        <authorList>
            <person name="Aranda M."/>
            <person name="Li Y."/>
            <person name="Liew Y.J."/>
            <person name="Baumgarten S."/>
            <person name="Simakov O."/>
            <person name="Wilson M."/>
            <person name="Piel J."/>
            <person name="Ashoor H."/>
            <person name="Bougouffa S."/>
            <person name="Bajic V.B."/>
            <person name="Ryu T."/>
            <person name="Ravasi T."/>
            <person name="Bayer T."/>
            <person name="Micklem G."/>
            <person name="Kim H."/>
            <person name="Bhak J."/>
            <person name="Lajeunesse T.C."/>
            <person name="Voolstra C.R."/>
        </authorList>
    </citation>
    <scope>NUCLEOTIDE SEQUENCE [LARGE SCALE GENOMIC DNA]</scope>
    <source>
        <strain evidence="2 3">CCMP2467</strain>
    </source>
</reference>
<sequence length="930" mass="102364">MLWRPPSDSPIAIYASGTQRWDPHARTLHPALSHLPDSWWPSIAGSESTAEPLHLIADTGDQADTVNVLSPDPWRCLATCSRQGRYRTGDVMHTMPGDASPTTNSDARRPTPVLTSTPDTSDGVRYGRPFTWALLIALTGVTNLPFLRTCGGIPWSLVFLGCYLAAYGAPRITVMPEGAAGWTYDMTAVASLTARLHEYWWLHPLSVSLPSDLSLPLRYSWDAFPRWTGGVPSSLLIATDGSGQGGGSWAFAAWAFDTQQWHCVGWAAASLADTPWIPHANRVAAGTLASYIGELAALESAGLWLAAQLDFWQLHMGSRPNVVTLAIDNAAALQSTAGNGLVSVPFAALARQTWQAVQSRINTRFCHVHSHTGLFANSVADALAEIAASGRRQCVLPGVPPVVSSSDMQVRVQPSRLQPEEDAPTVPLPDTSEDATPSIFNPSGLAARRQFPVTIISAHAPHADRPDREATAFWCELTALVRRTTPNRALILGLDANGDLHAADDDECLIGDLLATGEPDRNDDLLLQLCLVAGLEAPGTDPVFQLGEGWSWQHTSGRRKRLDHLLFRPGPWSHHRASQAFDFDIVNATRDHVALRFHSTLVCPRHRPLPPKSRRPTPAEISDLGVQVWRNLQPAGESWQHRNDMTAALLTTFRTAASTLPAVAPFKPRQPYLHQSTVAALIYLKDLCSQIRTLQKGVSTTLLRAAWSAWRHRPVNVHFTLYQQRLVLGAYWLHERDLQRRLHDQARKDKLRHFQSLTATALSVWHSTGQPMQAILHLKWASRRSADRRSVYAAGGYNIEAELEEQFRMQEGGLQVSAGQLEARLRSWEDRPTESCVSALPTLLDIEQCLEGESSSRWTMAVAALHAGRKRIPVSFAVATFRNIWDLGVQCGHCTAALFIDIQGPLQPWERQLMKSPFCLTACPARTGSL</sequence>
<feature type="region of interest" description="Disordered" evidence="1">
    <location>
        <begin position="414"/>
        <end position="437"/>
    </location>
</feature>
<dbReference type="InterPro" id="IPR036397">
    <property type="entry name" value="RNaseH_sf"/>
</dbReference>
<dbReference type="OrthoDB" id="407509at2759"/>
<evidence type="ECO:0000313" key="2">
    <source>
        <dbReference type="EMBL" id="OLQ05135.1"/>
    </source>
</evidence>
<comment type="caution">
    <text evidence="2">The sequence shown here is derived from an EMBL/GenBank/DDBJ whole genome shotgun (WGS) entry which is preliminary data.</text>
</comment>
<name>A0A1Q9ECH0_SYMMI</name>
<organism evidence="2 3">
    <name type="scientific">Symbiodinium microadriaticum</name>
    <name type="common">Dinoflagellate</name>
    <name type="synonym">Zooxanthella microadriatica</name>
    <dbReference type="NCBI Taxonomy" id="2951"/>
    <lineage>
        <taxon>Eukaryota</taxon>
        <taxon>Sar</taxon>
        <taxon>Alveolata</taxon>
        <taxon>Dinophyceae</taxon>
        <taxon>Suessiales</taxon>
        <taxon>Symbiodiniaceae</taxon>
        <taxon>Symbiodinium</taxon>
    </lineage>
</organism>
<dbReference type="AlphaFoldDB" id="A0A1Q9ECH0"/>
<keyword evidence="3" id="KW-1185">Reference proteome</keyword>
<dbReference type="Proteomes" id="UP000186817">
    <property type="component" value="Unassembled WGS sequence"/>
</dbReference>
<proteinExistence type="predicted"/>
<protein>
    <submittedName>
        <fullName evidence="2">Uncharacterized protein</fullName>
    </submittedName>
</protein>
<accession>A0A1Q9ECH0</accession>
<feature type="region of interest" description="Disordered" evidence="1">
    <location>
        <begin position="89"/>
        <end position="120"/>
    </location>
</feature>